<proteinExistence type="predicted"/>
<keyword evidence="2" id="KW-1185">Reference proteome</keyword>
<accession>A0ABV0Y2K7</accession>
<dbReference type="EMBL" id="JAHRIP010020193">
    <property type="protein sequence ID" value="MEQ2287951.1"/>
    <property type="molecule type" value="Genomic_DNA"/>
</dbReference>
<name>A0ABV0Y2K7_9TELE</name>
<sequence length="132" mass="14977">MGHTCGHILYFKHTAILCNILERPREIRQATRKRIVDLHISGSSLGTVSGCLKIPCLQSYISKRSSPVFECCAAGRIFADTFSLCTSVMMHNNVFFKSLNNTSTIAPNPRRVVKEVPWMQSRSKDTREKKEF</sequence>
<dbReference type="InterPro" id="IPR036388">
    <property type="entry name" value="WH-like_DNA-bd_sf"/>
</dbReference>
<dbReference type="Gene3D" id="1.10.10.10">
    <property type="entry name" value="Winged helix-like DNA-binding domain superfamily/Winged helix DNA-binding domain"/>
    <property type="match status" value="1"/>
</dbReference>
<gene>
    <name evidence="1" type="ORF">AMECASPLE_018047</name>
</gene>
<protein>
    <submittedName>
        <fullName evidence="1">Uncharacterized protein</fullName>
    </submittedName>
</protein>
<organism evidence="1 2">
    <name type="scientific">Ameca splendens</name>
    <dbReference type="NCBI Taxonomy" id="208324"/>
    <lineage>
        <taxon>Eukaryota</taxon>
        <taxon>Metazoa</taxon>
        <taxon>Chordata</taxon>
        <taxon>Craniata</taxon>
        <taxon>Vertebrata</taxon>
        <taxon>Euteleostomi</taxon>
        <taxon>Actinopterygii</taxon>
        <taxon>Neopterygii</taxon>
        <taxon>Teleostei</taxon>
        <taxon>Neoteleostei</taxon>
        <taxon>Acanthomorphata</taxon>
        <taxon>Ovalentaria</taxon>
        <taxon>Atherinomorphae</taxon>
        <taxon>Cyprinodontiformes</taxon>
        <taxon>Goodeidae</taxon>
        <taxon>Ameca</taxon>
    </lineage>
</organism>
<evidence type="ECO:0000313" key="2">
    <source>
        <dbReference type="Proteomes" id="UP001469553"/>
    </source>
</evidence>
<reference evidence="1 2" key="1">
    <citation type="submission" date="2021-06" db="EMBL/GenBank/DDBJ databases">
        <authorList>
            <person name="Palmer J.M."/>
        </authorList>
    </citation>
    <scope>NUCLEOTIDE SEQUENCE [LARGE SCALE GENOMIC DNA]</scope>
    <source>
        <strain evidence="1 2">AS_MEX2019</strain>
        <tissue evidence="1">Muscle</tissue>
    </source>
</reference>
<dbReference type="Proteomes" id="UP001469553">
    <property type="component" value="Unassembled WGS sequence"/>
</dbReference>
<comment type="caution">
    <text evidence="1">The sequence shown here is derived from an EMBL/GenBank/DDBJ whole genome shotgun (WGS) entry which is preliminary data.</text>
</comment>
<evidence type="ECO:0000313" key="1">
    <source>
        <dbReference type="EMBL" id="MEQ2287951.1"/>
    </source>
</evidence>